<comment type="caution">
    <text evidence="1">The sequence shown here is derived from an EMBL/GenBank/DDBJ whole genome shotgun (WGS) entry which is preliminary data.</text>
</comment>
<evidence type="ECO:0000313" key="2">
    <source>
        <dbReference type="Proteomes" id="UP001209553"/>
    </source>
</evidence>
<dbReference type="RefSeq" id="WP_262856115.1">
    <property type="nucleotide sequence ID" value="NZ_JAOPKZ010000011.1"/>
</dbReference>
<name>A0ABT2QRE6_9STAP</name>
<gene>
    <name evidence="1" type="ORF">N9R04_07325</name>
</gene>
<accession>A0ABT2QRE6</accession>
<sequence>MAMLNQFFHKCYRGFNKLVTRNPFADYTKPQFDKDELEEGWEKYTKKIAIGASACVDNTAERIFILISFNKQQVNMDMFMQMNGRLMMWNDLDNPKYKEAIYQHMIAQAPKLVDRVHKAYRNSHATPLAFTLIQYEFESGTTYSHNVSRKSSEAHLDRTPAFLKWFDDVRDETKRLHIGSRKELTWGPFKSKL</sequence>
<proteinExistence type="predicted"/>
<evidence type="ECO:0000313" key="1">
    <source>
        <dbReference type="EMBL" id="MCU5746525.1"/>
    </source>
</evidence>
<keyword evidence="2" id="KW-1185">Reference proteome</keyword>
<dbReference type="EMBL" id="JAOPKZ010000011">
    <property type="protein sequence ID" value="MCU5746525.1"/>
    <property type="molecule type" value="Genomic_DNA"/>
</dbReference>
<organism evidence="1 2">
    <name type="scientific">Staphylococcus marylandisciuri</name>
    <dbReference type="NCBI Taxonomy" id="2981529"/>
    <lineage>
        <taxon>Bacteria</taxon>
        <taxon>Bacillati</taxon>
        <taxon>Bacillota</taxon>
        <taxon>Bacilli</taxon>
        <taxon>Bacillales</taxon>
        <taxon>Staphylococcaceae</taxon>
        <taxon>Staphylococcus</taxon>
    </lineage>
</organism>
<protein>
    <submittedName>
        <fullName evidence="1">Uncharacterized protein</fullName>
    </submittedName>
</protein>
<dbReference type="Proteomes" id="UP001209553">
    <property type="component" value="Unassembled WGS sequence"/>
</dbReference>
<reference evidence="1 2" key="1">
    <citation type="journal article" date="2023" name="Int. J. Syst. Evol. Microbiol.">
        <title>Streptococcus sciuri sp. nov., Staphylococcus marylandisciuri sp. nov. and Staphylococcus americanisciuri sp. nov., isolated from faeces of eastern grey squirrel (Sciurus carolinensis).</title>
        <authorList>
            <person name="Volokhov D.V."/>
            <person name="Zagorodnyaya T.A."/>
            <person name="Furtak V.A."/>
            <person name="Nattanmai G."/>
            <person name="Randall L."/>
            <person name="Jose S."/>
            <person name="Gao Y."/>
            <person name="Eisenberg T."/>
            <person name="Delmonte P."/>
            <person name="Blom J."/>
            <person name="Mitchell K.K."/>
        </authorList>
    </citation>
    <scope>NUCLEOTIDE SEQUENCE [LARGE SCALE GENOMIC DNA]</scope>
    <source>
        <strain evidence="1 2">SQ8-PEA</strain>
    </source>
</reference>